<dbReference type="CDD" id="cd06588">
    <property type="entry name" value="PhnB_like"/>
    <property type="match status" value="2"/>
</dbReference>
<dbReference type="SUPFAM" id="SSF54593">
    <property type="entry name" value="Glyoxalase/Bleomycin resistance protein/Dihydroxybiphenyl dioxygenase"/>
    <property type="match status" value="2"/>
</dbReference>
<dbReference type="Pfam" id="PF06983">
    <property type="entry name" value="3-dmu-9_3-mt"/>
    <property type="match status" value="3"/>
</dbReference>
<protein>
    <submittedName>
        <fullName evidence="2">VOC family protein</fullName>
    </submittedName>
</protein>
<dbReference type="InParanoid" id="A0A540VK23"/>
<dbReference type="Gene3D" id="3.30.720.100">
    <property type="match status" value="1"/>
</dbReference>
<dbReference type="PANTHER" id="PTHR33990">
    <property type="entry name" value="PROTEIN YJDN-RELATED"/>
    <property type="match status" value="1"/>
</dbReference>
<evidence type="ECO:0000313" key="2">
    <source>
        <dbReference type="EMBL" id="TQE96463.1"/>
    </source>
</evidence>
<dbReference type="RefSeq" id="WP_141609608.1">
    <property type="nucleotide sequence ID" value="NZ_VIGC02000008.1"/>
</dbReference>
<dbReference type="InterPro" id="IPR029068">
    <property type="entry name" value="Glyas_Bleomycin-R_OHBP_Dase"/>
</dbReference>
<organism evidence="2 3">
    <name type="scientific">Litorilinea aerophila</name>
    <dbReference type="NCBI Taxonomy" id="1204385"/>
    <lineage>
        <taxon>Bacteria</taxon>
        <taxon>Bacillati</taxon>
        <taxon>Chloroflexota</taxon>
        <taxon>Caldilineae</taxon>
        <taxon>Caldilineales</taxon>
        <taxon>Caldilineaceae</taxon>
        <taxon>Litorilinea</taxon>
    </lineage>
</organism>
<dbReference type="Proteomes" id="UP000317371">
    <property type="component" value="Unassembled WGS sequence"/>
</dbReference>
<evidence type="ECO:0000259" key="1">
    <source>
        <dbReference type="Pfam" id="PF06983"/>
    </source>
</evidence>
<dbReference type="InterPro" id="IPR028973">
    <property type="entry name" value="PhnB-like"/>
</dbReference>
<gene>
    <name evidence="2" type="ORF">FKZ61_08220</name>
</gene>
<dbReference type="OrthoDB" id="9806473at2"/>
<feature type="domain" description="PhnB-like" evidence="1">
    <location>
        <begin position="164"/>
        <end position="283"/>
    </location>
</feature>
<dbReference type="AlphaFoldDB" id="A0A540VK23"/>
<feature type="domain" description="PhnB-like" evidence="1">
    <location>
        <begin position="114"/>
        <end position="152"/>
    </location>
</feature>
<comment type="caution">
    <text evidence="2">The sequence shown here is derived from an EMBL/GenBank/DDBJ whole genome shotgun (WGS) entry which is preliminary data.</text>
</comment>
<name>A0A540VK23_9CHLR</name>
<dbReference type="Gene3D" id="3.30.720.110">
    <property type="match status" value="1"/>
</dbReference>
<evidence type="ECO:0000313" key="3">
    <source>
        <dbReference type="Proteomes" id="UP000317371"/>
    </source>
</evidence>
<proteinExistence type="predicted"/>
<accession>A0A540VK23</accession>
<keyword evidence="3" id="KW-1185">Reference proteome</keyword>
<feature type="domain" description="PhnB-like" evidence="1">
    <location>
        <begin position="10"/>
        <end position="84"/>
    </location>
</feature>
<reference evidence="2 3" key="1">
    <citation type="submission" date="2019-06" db="EMBL/GenBank/DDBJ databases">
        <title>Genome sequence of Litorilinea aerophila BAA-2444.</title>
        <authorList>
            <person name="Maclea K.S."/>
            <person name="Maurais E.G."/>
            <person name="Iannazzi L.C."/>
        </authorList>
    </citation>
    <scope>NUCLEOTIDE SEQUENCE [LARGE SCALE GENOMIC DNA]</scope>
    <source>
        <strain evidence="2 3">ATCC BAA-2444</strain>
    </source>
</reference>
<sequence>MTPPAQETAQKIVPHLWFDQEALEAVHFYTSLFPQSAVTHVVTLRDTPSGDCDAVSFQLWGQRFEAINAGPLFRFNPSISFMVNFDPLFFGPSSAQTASHGESPKEAAKARLLATWEELSAGGTVLIPLDRYPFSECYGWVQDRYGLSWQLILTDPEGSPRPPIVPFLLFTGANYGQAEEAMDFYRSIFPDSRQGSLVRYGPGQEPNREGTVMFADFMLAGSWFAAMDSAEDHGFTFNEAISFMVYCQDQAEIDHYWERLSAVPEVEQCGWLKDRYGLSWQIVPTAMDRMMQDPDPEKLARVTQAFLAMKKLDIAALEKAYRGA</sequence>
<dbReference type="EMBL" id="VIGC01000008">
    <property type="protein sequence ID" value="TQE96463.1"/>
    <property type="molecule type" value="Genomic_DNA"/>
</dbReference>
<dbReference type="Gene3D" id="3.10.180.10">
    <property type="entry name" value="2,3-Dihydroxybiphenyl 1,2-Dioxygenase, domain 1"/>
    <property type="match status" value="1"/>
</dbReference>